<reference evidence="1 2" key="1">
    <citation type="submission" date="2018-08" db="EMBL/GenBank/DDBJ databases">
        <title>A genome reference for cultivated species of the human gut microbiota.</title>
        <authorList>
            <person name="Zou Y."/>
            <person name="Xue W."/>
            <person name="Luo G."/>
        </authorList>
    </citation>
    <scope>NUCLEOTIDE SEQUENCE [LARGE SCALE GENOMIC DNA]</scope>
    <source>
        <strain evidence="1 2">OM05-15BH</strain>
    </source>
</reference>
<gene>
    <name evidence="1" type="ORF">DXB65_11625</name>
</gene>
<proteinExistence type="predicted"/>
<organism evidence="1 2">
    <name type="scientific">Bacteroides oleiciplenus</name>
    <dbReference type="NCBI Taxonomy" id="626931"/>
    <lineage>
        <taxon>Bacteria</taxon>
        <taxon>Pseudomonadati</taxon>
        <taxon>Bacteroidota</taxon>
        <taxon>Bacteroidia</taxon>
        <taxon>Bacteroidales</taxon>
        <taxon>Bacteroidaceae</taxon>
        <taxon>Bacteroides</taxon>
    </lineage>
</organism>
<protein>
    <recommendedName>
        <fullName evidence="3">Glycosyltransferase</fullName>
    </recommendedName>
</protein>
<evidence type="ECO:0000313" key="1">
    <source>
        <dbReference type="EMBL" id="RGN35272.1"/>
    </source>
</evidence>
<dbReference type="SUPFAM" id="SSF53756">
    <property type="entry name" value="UDP-Glycosyltransferase/glycogen phosphorylase"/>
    <property type="match status" value="1"/>
</dbReference>
<dbReference type="AlphaFoldDB" id="A0A3E5BCD9"/>
<dbReference type="Proteomes" id="UP000260983">
    <property type="component" value="Unassembled WGS sequence"/>
</dbReference>
<accession>A0A3E5BCD9</accession>
<name>A0A3E5BCD9_9BACE</name>
<dbReference type="RefSeq" id="WP_117724324.1">
    <property type="nucleotide sequence ID" value="NZ_QSUL01000007.1"/>
</dbReference>
<comment type="caution">
    <text evidence="1">The sequence shown here is derived from an EMBL/GenBank/DDBJ whole genome shotgun (WGS) entry which is preliminary data.</text>
</comment>
<evidence type="ECO:0000313" key="2">
    <source>
        <dbReference type="Proteomes" id="UP000260983"/>
    </source>
</evidence>
<evidence type="ECO:0008006" key="3">
    <source>
        <dbReference type="Google" id="ProtNLM"/>
    </source>
</evidence>
<dbReference type="EMBL" id="QSUL01000007">
    <property type="protein sequence ID" value="RGN35272.1"/>
    <property type="molecule type" value="Genomic_DNA"/>
</dbReference>
<sequence length="410" mass="47134">MKKYVIIIPNIGNMGGGQMYVRNKMLWLRKNGWKVDIVYCTAENVVLSEFRNVGKQILDIEFSYYFTPKCRRKHVIDEMYEYLYEEKVDEYIIETTSLPCATWGEVLALSLGAKHFVYLINESNLLDTNKCFDFLYFKYRRKELASITNTSLQQMFERYISIPVEKSYSLSAYCINVVEDCDDSFCEIISEQKVDYVLGCLGRLDKPFIFPMLSQLKEYIMSHENKQFLLLMIGGAPVGSKIDKEVYKTFANTRNVKLILTGYMFPVSRKLISMCDVFVSSAGSAWATVKEGIPTISMDGNDYLPIGVLGRTTNSSLFRSDEEIPLSLSDLLDDILFNKVYKKDISVVDSEPEFDDHLNFVRSGTKDRLYYDMNSIRPAITEQFFLKVGLLILGAKGYCKLSDLKSKIKI</sequence>